<dbReference type="RefSeq" id="WP_245948503.1">
    <property type="nucleotide sequence ID" value="NZ_QQAY01000014.1"/>
</dbReference>
<dbReference type="AlphaFoldDB" id="A0A370G7X5"/>
<dbReference type="EMBL" id="QQAY01000014">
    <property type="protein sequence ID" value="RDI39888.1"/>
    <property type="molecule type" value="Genomic_DNA"/>
</dbReference>
<proteinExistence type="predicted"/>
<comment type="caution">
    <text evidence="1">The sequence shown here is derived from an EMBL/GenBank/DDBJ whole genome shotgun (WGS) entry which is preliminary data.</text>
</comment>
<evidence type="ECO:0000313" key="1">
    <source>
        <dbReference type="EMBL" id="RDI39888.1"/>
    </source>
</evidence>
<keyword evidence="2" id="KW-1185">Reference proteome</keyword>
<gene>
    <name evidence="1" type="ORF">DFR59_11446</name>
</gene>
<dbReference type="Proteomes" id="UP000255326">
    <property type="component" value="Unassembled WGS sequence"/>
</dbReference>
<name>A0A370G7X5_9BACI</name>
<accession>A0A370G7X5</accession>
<evidence type="ECO:0000313" key="2">
    <source>
        <dbReference type="Proteomes" id="UP000255326"/>
    </source>
</evidence>
<reference evidence="1 2" key="1">
    <citation type="submission" date="2018-07" db="EMBL/GenBank/DDBJ databases">
        <title>Genomic Encyclopedia of Type Strains, Phase IV (KMG-IV): sequencing the most valuable type-strain genomes for metagenomic binning, comparative biology and taxonomic classification.</title>
        <authorList>
            <person name="Goeker M."/>
        </authorList>
    </citation>
    <scope>NUCLEOTIDE SEQUENCE [LARGE SCALE GENOMIC DNA]</scope>
    <source>
        <strain evidence="1 2">DSM 25281</strain>
    </source>
</reference>
<sequence>MNKSMFDLETLKDIRRQADEISYMCMSRQFYEDEKVLKQALDHICRTLGMFADMEIKKVKGENISYDPESYIKGRMALAYNAIMKINQDEEYPA</sequence>
<organism evidence="1 2">
    <name type="scientific">Falsibacillus pallidus</name>
    <dbReference type="NCBI Taxonomy" id="493781"/>
    <lineage>
        <taxon>Bacteria</taxon>
        <taxon>Bacillati</taxon>
        <taxon>Bacillota</taxon>
        <taxon>Bacilli</taxon>
        <taxon>Bacillales</taxon>
        <taxon>Bacillaceae</taxon>
        <taxon>Falsibacillus</taxon>
    </lineage>
</organism>
<protein>
    <submittedName>
        <fullName evidence="1">Uncharacterized protein</fullName>
    </submittedName>
</protein>